<keyword evidence="4 10" id="KW-1003">Cell membrane</keyword>
<dbReference type="GO" id="GO:0065002">
    <property type="term" value="P:intracellular protein transmembrane transport"/>
    <property type="evidence" value="ECO:0007669"/>
    <property type="project" value="TreeGrafter"/>
</dbReference>
<sequence length="112" mass="11658">MVRILFDVLAVGYALVAVLLVLLILMQRSKQEGLGAAFGGGVTDSLFGAQTSSILVKGTAWLAALFFGLAVILSFLSGRLASDHGTIQEKLRHPATSTSAPATSAATQKQVK</sequence>
<evidence type="ECO:0000256" key="3">
    <source>
        <dbReference type="ARBA" id="ARBA00022448"/>
    </source>
</evidence>
<keyword evidence="8 10" id="KW-0811">Translocation</keyword>
<keyword evidence="6 10" id="KW-0653">Protein transport</keyword>
<dbReference type="InterPro" id="IPR004692">
    <property type="entry name" value="SecG"/>
</dbReference>
<accession>A0A5E6MGB0</accession>
<comment type="caution">
    <text evidence="10">Lacks conserved residue(s) required for the propagation of feature annotation.</text>
</comment>
<gene>
    <name evidence="12" type="primary">secG</name>
    <name evidence="12" type="ORF">MAMT_01729</name>
</gene>
<dbReference type="Proteomes" id="UP000334923">
    <property type="component" value="Unassembled WGS sequence"/>
</dbReference>
<organism evidence="12 13">
    <name type="scientific">Methylacidimicrobium tartarophylax</name>
    <dbReference type="NCBI Taxonomy" id="1041768"/>
    <lineage>
        <taxon>Bacteria</taxon>
        <taxon>Pseudomonadati</taxon>
        <taxon>Verrucomicrobiota</taxon>
        <taxon>Methylacidimicrobium</taxon>
    </lineage>
</organism>
<evidence type="ECO:0000313" key="12">
    <source>
        <dbReference type="EMBL" id="VVM07391.1"/>
    </source>
</evidence>
<evidence type="ECO:0000256" key="10">
    <source>
        <dbReference type="RuleBase" id="RU365087"/>
    </source>
</evidence>
<evidence type="ECO:0000256" key="6">
    <source>
        <dbReference type="ARBA" id="ARBA00022927"/>
    </source>
</evidence>
<evidence type="ECO:0000313" key="13">
    <source>
        <dbReference type="Proteomes" id="UP000334923"/>
    </source>
</evidence>
<dbReference type="GO" id="GO:0043952">
    <property type="term" value="P:protein transport by the Sec complex"/>
    <property type="evidence" value="ECO:0007669"/>
    <property type="project" value="TreeGrafter"/>
</dbReference>
<dbReference type="EMBL" id="CABFVA020000093">
    <property type="protein sequence ID" value="VVM07391.1"/>
    <property type="molecule type" value="Genomic_DNA"/>
</dbReference>
<keyword evidence="7 10" id="KW-1133">Transmembrane helix</keyword>
<keyword evidence="13" id="KW-1185">Reference proteome</keyword>
<feature type="transmembrane region" description="Helical" evidence="10">
    <location>
        <begin position="6"/>
        <end position="26"/>
    </location>
</feature>
<evidence type="ECO:0000256" key="4">
    <source>
        <dbReference type="ARBA" id="ARBA00022475"/>
    </source>
</evidence>
<dbReference type="OrthoDB" id="196746at2"/>
<feature type="transmembrane region" description="Helical" evidence="10">
    <location>
        <begin position="61"/>
        <end position="82"/>
    </location>
</feature>
<dbReference type="PANTHER" id="PTHR34182:SF1">
    <property type="entry name" value="PROTEIN-EXPORT MEMBRANE PROTEIN SECG"/>
    <property type="match status" value="1"/>
</dbReference>
<evidence type="ECO:0000256" key="11">
    <source>
        <dbReference type="SAM" id="MobiDB-lite"/>
    </source>
</evidence>
<dbReference type="GO" id="GO:0015450">
    <property type="term" value="F:protein-transporting ATPase activity"/>
    <property type="evidence" value="ECO:0007669"/>
    <property type="project" value="UniProtKB-UniRule"/>
</dbReference>
<dbReference type="PRINTS" id="PR01651">
    <property type="entry name" value="SECGEXPORT"/>
</dbReference>
<name>A0A5E6MGB0_9BACT</name>
<protein>
    <recommendedName>
        <fullName evidence="10">Protein-export membrane protein SecG</fullName>
    </recommendedName>
</protein>
<dbReference type="NCBIfam" id="TIGR00810">
    <property type="entry name" value="secG"/>
    <property type="match status" value="1"/>
</dbReference>
<evidence type="ECO:0000256" key="2">
    <source>
        <dbReference type="ARBA" id="ARBA00008445"/>
    </source>
</evidence>
<keyword evidence="9 10" id="KW-0472">Membrane</keyword>
<evidence type="ECO:0000256" key="9">
    <source>
        <dbReference type="ARBA" id="ARBA00023136"/>
    </source>
</evidence>
<feature type="region of interest" description="Disordered" evidence="11">
    <location>
        <begin position="91"/>
        <end position="112"/>
    </location>
</feature>
<evidence type="ECO:0000256" key="8">
    <source>
        <dbReference type="ARBA" id="ARBA00023010"/>
    </source>
</evidence>
<comment type="function">
    <text evidence="10">Involved in protein export. Participates in an early event of protein translocation.</text>
</comment>
<evidence type="ECO:0000256" key="7">
    <source>
        <dbReference type="ARBA" id="ARBA00022989"/>
    </source>
</evidence>
<reference evidence="12 13" key="1">
    <citation type="submission" date="2019-09" db="EMBL/GenBank/DDBJ databases">
        <authorList>
            <person name="Cremers G."/>
        </authorList>
    </citation>
    <scope>NUCLEOTIDE SEQUENCE [LARGE SCALE GENOMIC DNA]</scope>
    <source>
        <strain evidence="12">4A</strain>
    </source>
</reference>
<keyword evidence="3 10" id="KW-0813">Transport</keyword>
<evidence type="ECO:0000256" key="5">
    <source>
        <dbReference type="ARBA" id="ARBA00022692"/>
    </source>
</evidence>
<dbReference type="GO" id="GO:0005886">
    <property type="term" value="C:plasma membrane"/>
    <property type="evidence" value="ECO:0007669"/>
    <property type="project" value="UniProtKB-SubCell"/>
</dbReference>
<evidence type="ECO:0000256" key="1">
    <source>
        <dbReference type="ARBA" id="ARBA00004651"/>
    </source>
</evidence>
<dbReference type="RefSeq" id="WP_142660536.1">
    <property type="nucleotide sequence ID" value="NZ_CABFVA020000093.1"/>
</dbReference>
<feature type="transmembrane region" description="Helical" evidence="10">
    <location>
        <begin position="33"/>
        <end position="55"/>
    </location>
</feature>
<comment type="similarity">
    <text evidence="2 10">Belongs to the SecG family.</text>
</comment>
<dbReference type="GO" id="GO:0009306">
    <property type="term" value="P:protein secretion"/>
    <property type="evidence" value="ECO:0007669"/>
    <property type="project" value="UniProtKB-UniRule"/>
</dbReference>
<dbReference type="Pfam" id="PF03840">
    <property type="entry name" value="SecG"/>
    <property type="match status" value="1"/>
</dbReference>
<proteinExistence type="inferred from homology"/>
<comment type="subcellular location">
    <subcellularLocation>
        <location evidence="1 10">Cell membrane</location>
        <topology evidence="1 10">Multi-pass membrane protein</topology>
    </subcellularLocation>
</comment>
<feature type="compositionally biased region" description="Low complexity" evidence="11">
    <location>
        <begin position="94"/>
        <end position="112"/>
    </location>
</feature>
<keyword evidence="5 10" id="KW-0812">Transmembrane</keyword>
<dbReference type="AlphaFoldDB" id="A0A5E6MGB0"/>
<dbReference type="PANTHER" id="PTHR34182">
    <property type="entry name" value="PROTEIN-EXPORT MEMBRANE PROTEIN SECG"/>
    <property type="match status" value="1"/>
</dbReference>